<evidence type="ECO:0000313" key="3">
    <source>
        <dbReference type="Proteomes" id="UP001189429"/>
    </source>
</evidence>
<feature type="region of interest" description="Disordered" evidence="1">
    <location>
        <begin position="1"/>
        <end position="32"/>
    </location>
</feature>
<evidence type="ECO:0000313" key="2">
    <source>
        <dbReference type="EMBL" id="CAK0845092.1"/>
    </source>
</evidence>
<accession>A0ABN9TH09</accession>
<gene>
    <name evidence="2" type="ORF">PCOR1329_LOCUS38990</name>
</gene>
<proteinExistence type="predicted"/>
<name>A0ABN9TH09_9DINO</name>
<organism evidence="2 3">
    <name type="scientific">Prorocentrum cordatum</name>
    <dbReference type="NCBI Taxonomy" id="2364126"/>
    <lineage>
        <taxon>Eukaryota</taxon>
        <taxon>Sar</taxon>
        <taxon>Alveolata</taxon>
        <taxon>Dinophyceae</taxon>
        <taxon>Prorocentrales</taxon>
        <taxon>Prorocentraceae</taxon>
        <taxon>Prorocentrum</taxon>
    </lineage>
</organism>
<comment type="caution">
    <text evidence="2">The sequence shown here is derived from an EMBL/GenBank/DDBJ whole genome shotgun (WGS) entry which is preliminary data.</text>
</comment>
<feature type="non-terminal residue" evidence="2">
    <location>
        <position position="110"/>
    </location>
</feature>
<reference evidence="2" key="1">
    <citation type="submission" date="2023-10" db="EMBL/GenBank/DDBJ databases">
        <authorList>
            <person name="Chen Y."/>
            <person name="Shah S."/>
            <person name="Dougan E. K."/>
            <person name="Thang M."/>
            <person name="Chan C."/>
        </authorList>
    </citation>
    <scope>NUCLEOTIDE SEQUENCE [LARGE SCALE GENOMIC DNA]</scope>
</reference>
<keyword evidence="3" id="KW-1185">Reference proteome</keyword>
<protein>
    <submittedName>
        <fullName evidence="2">Uncharacterized protein</fullName>
    </submittedName>
</protein>
<dbReference type="Proteomes" id="UP001189429">
    <property type="component" value="Unassembled WGS sequence"/>
</dbReference>
<dbReference type="EMBL" id="CAUYUJ010014715">
    <property type="protein sequence ID" value="CAK0845092.1"/>
    <property type="molecule type" value="Genomic_DNA"/>
</dbReference>
<sequence length="110" mass="11686">MSNPVSSELALDCGATTTAGGGDGVTSSVETAMNEHPKAECHIDGDDKPWFKFANGEWGHALSEAWLHSPAGWLGACVLGADDVPVLTGVDWLNDREVSLRSNSLQLYDK</sequence>
<evidence type="ECO:0000256" key="1">
    <source>
        <dbReference type="SAM" id="MobiDB-lite"/>
    </source>
</evidence>